<evidence type="ECO:0000256" key="1">
    <source>
        <dbReference type="ARBA" id="ARBA00004123"/>
    </source>
</evidence>
<feature type="region of interest" description="Disordered" evidence="7">
    <location>
        <begin position="1"/>
        <end position="144"/>
    </location>
</feature>
<dbReference type="GO" id="GO:0003677">
    <property type="term" value="F:DNA binding"/>
    <property type="evidence" value="ECO:0007669"/>
    <property type="project" value="UniProtKB-KW"/>
</dbReference>
<dbReference type="STRING" id="578459.A0A194S282"/>
<dbReference type="RefSeq" id="XP_018270892.1">
    <property type="nucleotide sequence ID" value="XM_018414397.1"/>
</dbReference>
<proteinExistence type="inferred from homology"/>
<keyword evidence="5" id="KW-0804">Transcription</keyword>
<evidence type="ECO:0000256" key="5">
    <source>
        <dbReference type="ARBA" id="ARBA00023163"/>
    </source>
</evidence>
<reference evidence="9 10" key="1">
    <citation type="journal article" date="2015" name="Front. Microbiol.">
        <title>Genome sequence of the plant growth promoting endophytic yeast Rhodotorula graminis WP1.</title>
        <authorList>
            <person name="Firrincieli A."/>
            <person name="Otillar R."/>
            <person name="Salamov A."/>
            <person name="Schmutz J."/>
            <person name="Khan Z."/>
            <person name="Redman R.S."/>
            <person name="Fleck N.D."/>
            <person name="Lindquist E."/>
            <person name="Grigoriev I.V."/>
            <person name="Doty S.L."/>
        </authorList>
    </citation>
    <scope>NUCLEOTIDE SEQUENCE [LARGE SCALE GENOMIC DNA]</scope>
    <source>
        <strain evidence="9 10">WP1</strain>
    </source>
</reference>
<feature type="compositionally biased region" description="Basic and acidic residues" evidence="7">
    <location>
        <begin position="44"/>
        <end position="75"/>
    </location>
</feature>
<keyword evidence="10" id="KW-1185">Reference proteome</keyword>
<comment type="similarity">
    <text evidence="2">Belongs to the transcriptional coactivator PC4 family.</text>
</comment>
<dbReference type="SUPFAM" id="SSF54447">
    <property type="entry name" value="ssDNA-binding transcriptional regulator domain"/>
    <property type="match status" value="1"/>
</dbReference>
<keyword evidence="6" id="KW-0539">Nucleus</keyword>
<gene>
    <name evidence="9" type="ORF">RHOBADRAFT_44366</name>
</gene>
<dbReference type="Gene3D" id="2.30.31.10">
    <property type="entry name" value="Transcriptional Coactivator Pc4, Chain A"/>
    <property type="match status" value="1"/>
</dbReference>
<dbReference type="InterPro" id="IPR003173">
    <property type="entry name" value="PC4_C"/>
</dbReference>
<organism evidence="9 10">
    <name type="scientific">Rhodotorula graminis (strain WP1)</name>
    <dbReference type="NCBI Taxonomy" id="578459"/>
    <lineage>
        <taxon>Eukaryota</taxon>
        <taxon>Fungi</taxon>
        <taxon>Dikarya</taxon>
        <taxon>Basidiomycota</taxon>
        <taxon>Pucciniomycotina</taxon>
        <taxon>Microbotryomycetes</taxon>
        <taxon>Sporidiobolales</taxon>
        <taxon>Sporidiobolaceae</taxon>
        <taxon>Rhodotorula</taxon>
    </lineage>
</organism>
<dbReference type="InterPro" id="IPR009044">
    <property type="entry name" value="ssDNA-bd_transcriptional_reg"/>
</dbReference>
<dbReference type="GO" id="GO:0060261">
    <property type="term" value="P:positive regulation of transcription initiation by RNA polymerase II"/>
    <property type="evidence" value="ECO:0007669"/>
    <property type="project" value="InterPro"/>
</dbReference>
<dbReference type="GeneID" id="28974845"/>
<dbReference type="Proteomes" id="UP000053890">
    <property type="component" value="Unassembled WGS sequence"/>
</dbReference>
<accession>A0A194S282</accession>
<evidence type="ECO:0000256" key="7">
    <source>
        <dbReference type="SAM" id="MobiDB-lite"/>
    </source>
</evidence>
<dbReference type="PANTHER" id="PTHR13215">
    <property type="entry name" value="RNA POLYMERASE II TRANSCRIPTIONAL COACTIVATOR"/>
    <property type="match status" value="1"/>
</dbReference>
<evidence type="ECO:0000256" key="2">
    <source>
        <dbReference type="ARBA" id="ARBA00009001"/>
    </source>
</evidence>
<dbReference type="OrthoDB" id="2505440at2759"/>
<name>A0A194S282_RHOGW</name>
<evidence type="ECO:0000256" key="6">
    <source>
        <dbReference type="ARBA" id="ARBA00023242"/>
    </source>
</evidence>
<protein>
    <recommendedName>
        <fullName evidence="8">Transcriptional coactivator p15 (PC4) C-terminal domain-containing protein</fullName>
    </recommendedName>
</protein>
<comment type="subcellular location">
    <subcellularLocation>
        <location evidence="1">Nucleus</location>
    </subcellularLocation>
</comment>
<dbReference type="EMBL" id="KQ474079">
    <property type="protein sequence ID" value="KPV74843.1"/>
    <property type="molecule type" value="Genomic_DNA"/>
</dbReference>
<dbReference type="Pfam" id="PF02229">
    <property type="entry name" value="PC4"/>
    <property type="match status" value="1"/>
</dbReference>
<evidence type="ECO:0000256" key="3">
    <source>
        <dbReference type="ARBA" id="ARBA00023015"/>
    </source>
</evidence>
<dbReference type="AlphaFoldDB" id="A0A194S282"/>
<dbReference type="OMA" id="QVDIREY"/>
<evidence type="ECO:0000259" key="8">
    <source>
        <dbReference type="Pfam" id="PF02229"/>
    </source>
</evidence>
<evidence type="ECO:0000313" key="10">
    <source>
        <dbReference type="Proteomes" id="UP000053890"/>
    </source>
</evidence>
<sequence>MSPLSSQYVESDDDSSHSPAPKATSRSTKSHKAKHAVESDPESSEDKPLAKKPKHDSSSKHNTNKDRKPPRRDYADSPPPPKPKTKTKGKDKDKDKKRKRTDDSPPPVAAASNKKDKKPVRKVGEARRATGEVLTDDKGNPYVDLGANKRVVVSDFKGKTLVQIREYYNDNGEWKPGKKGIALPVDAWDRLKKSVAAIDSAIDDLVG</sequence>
<evidence type="ECO:0000313" key="9">
    <source>
        <dbReference type="EMBL" id="KPV74843.1"/>
    </source>
</evidence>
<feature type="domain" description="Transcriptional coactivator p15 (PC4) C-terminal" evidence="8">
    <location>
        <begin position="144"/>
        <end position="193"/>
    </location>
</feature>
<keyword evidence="4" id="KW-0238">DNA-binding</keyword>
<feature type="compositionally biased region" description="Basic and acidic residues" evidence="7">
    <location>
        <begin position="122"/>
        <end position="139"/>
    </location>
</feature>
<dbReference type="InterPro" id="IPR045125">
    <property type="entry name" value="Sub1/Tcp4-like"/>
</dbReference>
<dbReference type="GO" id="GO:0005634">
    <property type="term" value="C:nucleus"/>
    <property type="evidence" value="ECO:0007669"/>
    <property type="project" value="UniProtKB-SubCell"/>
</dbReference>
<evidence type="ECO:0000256" key="4">
    <source>
        <dbReference type="ARBA" id="ARBA00023125"/>
    </source>
</evidence>
<keyword evidence="3" id="KW-0805">Transcription regulation</keyword>
<dbReference type="GO" id="GO:0003713">
    <property type="term" value="F:transcription coactivator activity"/>
    <property type="evidence" value="ECO:0007669"/>
    <property type="project" value="InterPro"/>
</dbReference>